<dbReference type="PANTHER" id="PTHR44846">
    <property type="entry name" value="MANNOSYL-D-GLYCERATE TRANSPORT/METABOLISM SYSTEM REPRESSOR MNGR-RELATED"/>
    <property type="match status" value="1"/>
</dbReference>
<dbReference type="RefSeq" id="WP_037273277.1">
    <property type="nucleotide sequence ID" value="NZ_QHKI01000006.1"/>
</dbReference>
<dbReference type="Pfam" id="PF07702">
    <property type="entry name" value="UTRA"/>
    <property type="match status" value="1"/>
</dbReference>
<evidence type="ECO:0000313" key="3">
    <source>
        <dbReference type="Proteomes" id="UP000287547"/>
    </source>
</evidence>
<dbReference type="Gene3D" id="3.40.1410.10">
    <property type="entry name" value="Chorismate lyase-like"/>
    <property type="match status" value="1"/>
</dbReference>
<evidence type="ECO:0000313" key="2">
    <source>
        <dbReference type="EMBL" id="RSM87616.1"/>
    </source>
</evidence>
<evidence type="ECO:0000259" key="1">
    <source>
        <dbReference type="SMART" id="SM00866"/>
    </source>
</evidence>
<dbReference type="OrthoDB" id="3620754at2"/>
<comment type="caution">
    <text evidence="2">The sequence shown here is derived from an EMBL/GenBank/DDBJ whole genome shotgun (WGS) entry which is preliminary data.</text>
</comment>
<feature type="domain" description="UbiC transcription regulator-associated" evidence="1">
    <location>
        <begin position="29"/>
        <end position="170"/>
    </location>
</feature>
<gene>
    <name evidence="2" type="ORF">DMH04_11055</name>
</gene>
<protein>
    <submittedName>
        <fullName evidence="2">UTRA domain-containing protein</fullName>
    </submittedName>
</protein>
<sequence length="177" mass="19134">MTAAGPWTSVSMPYVSGEHGDAWAAEAAQHGGRGTQQLLAVDELTASASVAGVLGIDPGQSVVVRRRLMLFNDQPVELIDSYYPATIARDTRLAETRKIPGGAVALLASLGYPPRRVREDVSARLATPEERTVLHLDDPSCVLVLSRALITDNDLPVEASVMTMVADRRRLRYELTP</sequence>
<dbReference type="InterPro" id="IPR050679">
    <property type="entry name" value="Bact_HTH_transcr_reg"/>
</dbReference>
<dbReference type="AlphaFoldDB" id="A0A428ZHN6"/>
<dbReference type="PANTHER" id="PTHR44846:SF17">
    <property type="entry name" value="GNTR-FAMILY TRANSCRIPTIONAL REGULATOR"/>
    <property type="match status" value="1"/>
</dbReference>
<reference evidence="2 3" key="1">
    <citation type="submission" date="2018-05" db="EMBL/GenBank/DDBJ databases">
        <title>Evolution of GPA BGCs.</title>
        <authorList>
            <person name="Waglechner N."/>
            <person name="Wright G.D."/>
        </authorList>
    </citation>
    <scope>NUCLEOTIDE SEQUENCE [LARGE SCALE GENOMIC DNA]</scope>
    <source>
        <strain evidence="2 3">A82846</strain>
    </source>
</reference>
<organism evidence="2 3">
    <name type="scientific">Kibdelosporangium aridum</name>
    <dbReference type="NCBI Taxonomy" id="2030"/>
    <lineage>
        <taxon>Bacteria</taxon>
        <taxon>Bacillati</taxon>
        <taxon>Actinomycetota</taxon>
        <taxon>Actinomycetes</taxon>
        <taxon>Pseudonocardiales</taxon>
        <taxon>Pseudonocardiaceae</taxon>
        <taxon>Kibdelosporangium</taxon>
    </lineage>
</organism>
<dbReference type="EMBL" id="QHKI01000006">
    <property type="protein sequence ID" value="RSM87616.1"/>
    <property type="molecule type" value="Genomic_DNA"/>
</dbReference>
<dbReference type="InterPro" id="IPR011663">
    <property type="entry name" value="UTRA"/>
</dbReference>
<accession>A0A428ZHN6</accession>
<name>A0A428ZHN6_KIBAR</name>
<dbReference type="InterPro" id="IPR028978">
    <property type="entry name" value="Chorismate_lyase_/UTRA_dom_sf"/>
</dbReference>
<dbReference type="SMART" id="SM00866">
    <property type="entry name" value="UTRA"/>
    <property type="match status" value="1"/>
</dbReference>
<dbReference type="GO" id="GO:0003677">
    <property type="term" value="F:DNA binding"/>
    <property type="evidence" value="ECO:0007669"/>
    <property type="project" value="InterPro"/>
</dbReference>
<proteinExistence type="predicted"/>
<dbReference type="Proteomes" id="UP000287547">
    <property type="component" value="Unassembled WGS sequence"/>
</dbReference>
<dbReference type="SUPFAM" id="SSF64288">
    <property type="entry name" value="Chorismate lyase-like"/>
    <property type="match status" value="1"/>
</dbReference>
<dbReference type="GO" id="GO:0045892">
    <property type="term" value="P:negative regulation of DNA-templated transcription"/>
    <property type="evidence" value="ECO:0007669"/>
    <property type="project" value="TreeGrafter"/>
</dbReference>